<dbReference type="Gene3D" id="3.30.565.10">
    <property type="entry name" value="Histidine kinase-like ATPase, C-terminal domain"/>
    <property type="match status" value="1"/>
</dbReference>
<dbReference type="PANTHER" id="PTHR43642">
    <property type="entry name" value="HYBRID SIGNAL TRANSDUCTION HISTIDINE KINASE G"/>
    <property type="match status" value="1"/>
</dbReference>
<protein>
    <recommendedName>
        <fullName evidence="2">histidine kinase</fullName>
        <ecNumber evidence="2">2.7.13.3</ecNumber>
    </recommendedName>
</protein>
<dbReference type="Gene3D" id="1.10.510.10">
    <property type="entry name" value="Transferase(Phosphotransferase) domain 1"/>
    <property type="match status" value="1"/>
</dbReference>
<dbReference type="Gene3D" id="3.30.450.40">
    <property type="match status" value="1"/>
</dbReference>
<dbReference type="InterPro" id="IPR011990">
    <property type="entry name" value="TPR-like_helical_dom_sf"/>
</dbReference>
<dbReference type="Pfam" id="PF01590">
    <property type="entry name" value="GAF"/>
    <property type="match status" value="1"/>
</dbReference>
<dbReference type="InterPro" id="IPR005467">
    <property type="entry name" value="His_kinase_dom"/>
</dbReference>
<dbReference type="EC" id="2.7.13.3" evidence="2"/>
<keyword evidence="8" id="KW-0902">Two-component regulatory system</keyword>
<dbReference type="PRINTS" id="PR00344">
    <property type="entry name" value="BCTRLSENSOR"/>
</dbReference>
<dbReference type="InterPro" id="IPR003594">
    <property type="entry name" value="HATPase_dom"/>
</dbReference>
<dbReference type="InterPro" id="IPR011009">
    <property type="entry name" value="Kinase-like_dom_sf"/>
</dbReference>
<proteinExistence type="predicted"/>
<dbReference type="Pfam" id="PF13191">
    <property type="entry name" value="AAA_16"/>
    <property type="match status" value="1"/>
</dbReference>
<dbReference type="SMART" id="SM00065">
    <property type="entry name" value="GAF"/>
    <property type="match status" value="1"/>
</dbReference>
<dbReference type="GO" id="GO:0016301">
    <property type="term" value="F:kinase activity"/>
    <property type="evidence" value="ECO:0007669"/>
    <property type="project" value="UniProtKB-KW"/>
</dbReference>
<keyword evidence="4" id="KW-0808">Transferase</keyword>
<organism evidence="12 13">
    <name type="scientific">Gracilibacillus salinarum</name>
    <dbReference type="NCBI Taxonomy" id="2932255"/>
    <lineage>
        <taxon>Bacteria</taxon>
        <taxon>Bacillati</taxon>
        <taxon>Bacillota</taxon>
        <taxon>Bacilli</taxon>
        <taxon>Bacillales</taxon>
        <taxon>Bacillaceae</taxon>
        <taxon>Gracilibacillus</taxon>
    </lineage>
</organism>
<evidence type="ECO:0000256" key="6">
    <source>
        <dbReference type="ARBA" id="ARBA00022777"/>
    </source>
</evidence>
<dbReference type="InterPro" id="IPR004358">
    <property type="entry name" value="Sig_transdc_His_kin-like_C"/>
</dbReference>
<dbReference type="InterPro" id="IPR003018">
    <property type="entry name" value="GAF"/>
</dbReference>
<dbReference type="SUPFAM" id="SSF48452">
    <property type="entry name" value="TPR-like"/>
    <property type="match status" value="1"/>
</dbReference>
<dbReference type="Gene3D" id="1.10.287.130">
    <property type="match status" value="1"/>
</dbReference>
<evidence type="ECO:0000259" key="11">
    <source>
        <dbReference type="PROSITE" id="PS50109"/>
    </source>
</evidence>
<accession>A0ABY4GGV7</accession>
<keyword evidence="9" id="KW-0175">Coiled coil</keyword>
<evidence type="ECO:0000256" key="4">
    <source>
        <dbReference type="ARBA" id="ARBA00022679"/>
    </source>
</evidence>
<evidence type="ECO:0000313" key="12">
    <source>
        <dbReference type="EMBL" id="UOQ83384.1"/>
    </source>
</evidence>
<dbReference type="InterPro" id="IPR036890">
    <property type="entry name" value="HATPase_C_sf"/>
</dbReference>
<evidence type="ECO:0000256" key="2">
    <source>
        <dbReference type="ARBA" id="ARBA00012438"/>
    </source>
</evidence>
<dbReference type="SMART" id="SM00387">
    <property type="entry name" value="HATPase_c"/>
    <property type="match status" value="1"/>
</dbReference>
<dbReference type="Pfam" id="PF02518">
    <property type="entry name" value="HATPase_c"/>
    <property type="match status" value="1"/>
</dbReference>
<dbReference type="Proteomes" id="UP000831537">
    <property type="component" value="Chromosome"/>
</dbReference>
<dbReference type="SMART" id="SM00388">
    <property type="entry name" value="HisKA"/>
    <property type="match status" value="1"/>
</dbReference>
<dbReference type="InterPro" id="IPR000719">
    <property type="entry name" value="Prot_kinase_dom"/>
</dbReference>
<dbReference type="InterPro" id="IPR053159">
    <property type="entry name" value="Hybrid_Histidine_Kinase"/>
</dbReference>
<dbReference type="SUPFAM" id="SSF47384">
    <property type="entry name" value="Homodimeric domain of signal transducing histidine kinase"/>
    <property type="match status" value="1"/>
</dbReference>
<dbReference type="Pfam" id="PF00512">
    <property type="entry name" value="HisKA"/>
    <property type="match status" value="1"/>
</dbReference>
<dbReference type="PROSITE" id="PS50011">
    <property type="entry name" value="PROTEIN_KINASE_DOM"/>
    <property type="match status" value="1"/>
</dbReference>
<name>A0ABY4GGV7_9BACI</name>
<keyword evidence="5" id="KW-0547">Nucleotide-binding</keyword>
<gene>
    <name evidence="12" type="ORF">MUN87_11470</name>
</gene>
<comment type="catalytic activity">
    <reaction evidence="1">
        <text>ATP + protein L-histidine = ADP + protein N-phospho-L-histidine.</text>
        <dbReference type="EC" id="2.7.13.3"/>
    </reaction>
</comment>
<dbReference type="InterPro" id="IPR036097">
    <property type="entry name" value="HisK_dim/P_sf"/>
</dbReference>
<dbReference type="InterPro" id="IPR027417">
    <property type="entry name" value="P-loop_NTPase"/>
</dbReference>
<dbReference type="SUPFAM" id="SSF56112">
    <property type="entry name" value="Protein kinase-like (PK-like)"/>
    <property type="match status" value="1"/>
</dbReference>
<dbReference type="CDD" id="cd14014">
    <property type="entry name" value="STKc_PknB_like"/>
    <property type="match status" value="1"/>
</dbReference>
<evidence type="ECO:0000256" key="8">
    <source>
        <dbReference type="ARBA" id="ARBA00023012"/>
    </source>
</evidence>
<feature type="coiled-coil region" evidence="9">
    <location>
        <begin position="1467"/>
        <end position="1501"/>
    </location>
</feature>
<evidence type="ECO:0000256" key="7">
    <source>
        <dbReference type="ARBA" id="ARBA00022840"/>
    </source>
</evidence>
<evidence type="ECO:0000259" key="10">
    <source>
        <dbReference type="PROSITE" id="PS50011"/>
    </source>
</evidence>
<dbReference type="CDD" id="cd00082">
    <property type="entry name" value="HisKA"/>
    <property type="match status" value="1"/>
</dbReference>
<keyword evidence="6 12" id="KW-0418">Kinase</keyword>
<reference evidence="12 13" key="1">
    <citation type="submission" date="2022-04" db="EMBL/GenBank/DDBJ databases">
        <title>Gracilibacillus sp. isolated from saltern.</title>
        <authorList>
            <person name="Won M."/>
            <person name="Lee C.-M."/>
            <person name="Woen H.-Y."/>
            <person name="Kwon S.-W."/>
        </authorList>
    </citation>
    <scope>NUCLEOTIDE SEQUENCE [LARGE SCALE GENOMIC DNA]</scope>
    <source>
        <strain evidence="12 13">SSPM10-3</strain>
    </source>
</reference>
<feature type="domain" description="Histidine kinase" evidence="11">
    <location>
        <begin position="1508"/>
        <end position="1725"/>
    </location>
</feature>
<dbReference type="InterPro" id="IPR029016">
    <property type="entry name" value="GAF-like_dom_sf"/>
</dbReference>
<evidence type="ECO:0000256" key="1">
    <source>
        <dbReference type="ARBA" id="ARBA00000085"/>
    </source>
</evidence>
<evidence type="ECO:0000256" key="5">
    <source>
        <dbReference type="ARBA" id="ARBA00022741"/>
    </source>
</evidence>
<keyword evidence="13" id="KW-1185">Reference proteome</keyword>
<keyword evidence="3" id="KW-0597">Phosphoprotein</keyword>
<dbReference type="Gene3D" id="3.40.50.300">
    <property type="entry name" value="P-loop containing nucleotide triphosphate hydrolases"/>
    <property type="match status" value="1"/>
</dbReference>
<keyword evidence="7" id="KW-0067">ATP-binding</keyword>
<dbReference type="EMBL" id="CP095071">
    <property type="protein sequence ID" value="UOQ83384.1"/>
    <property type="molecule type" value="Genomic_DNA"/>
</dbReference>
<dbReference type="SUPFAM" id="SSF52540">
    <property type="entry name" value="P-loop containing nucleoside triphosphate hydrolases"/>
    <property type="match status" value="1"/>
</dbReference>
<feature type="domain" description="Protein kinase" evidence="10">
    <location>
        <begin position="7"/>
        <end position="271"/>
    </location>
</feature>
<dbReference type="SMART" id="SM00220">
    <property type="entry name" value="S_TKc"/>
    <property type="match status" value="1"/>
</dbReference>
<dbReference type="SUPFAM" id="SSF55874">
    <property type="entry name" value="ATPase domain of HSP90 chaperone/DNA topoisomerase II/histidine kinase"/>
    <property type="match status" value="1"/>
</dbReference>
<dbReference type="PROSITE" id="PS50109">
    <property type="entry name" value="HIS_KIN"/>
    <property type="match status" value="1"/>
</dbReference>
<evidence type="ECO:0000313" key="13">
    <source>
        <dbReference type="Proteomes" id="UP000831537"/>
    </source>
</evidence>
<sequence length="1733" mass="200031">MMKLLDYQVTDQLVTTSDWELWRAISQGDQKPVLIKLLRANANSQQKSVFIHEFYTIKDQQIYGLLKPITLEQENAQPFIVMENFYSESFSDWLASASSMFELSHFLRQAIQLTTILFSVHQHHIIHQRVHPDHILIDPKSQQFRLTGFHQSTKLSREMLPVTDHTYQINDLAFLSPEQTGKMNRPVDYRTDLYSLGILFYQMATGKLPFNSQDPSDVIHSHLAQTAVPPHRINTNIPEIISLIIMKLLEKMPEHRYQSTSGLKKDLEKCLRTYQSSDRIDSFPLAESDAQPLLEKSLKLYGREQELSQLLEMFEGLKHGVPSLLLVPGPSGVGKTALIQHLHKPLLHRKGYFVSGKFVQYQQRIPYAPVLDAFRSLIRQVLTEDSSRVQLWKEKLEDALSHNAWLIANFIPEIAWLIGSQQGEIDLPPQAIHHRFLRAVRKFVEVFASSDHPLVLFIDDLQWADNATLDLIDHLLTNPDERNLLIIGAYRDNEIIMGQPFELFLKQLHEKEISMSAIPVASLTKQNVEEWLMDVFSFDINKAQSLAEVTYRVTKGNPFFINQWLQLLNQDQVLLFDISTATWHINPHLLQQISVTDSMIDLMLNQLNRLPTDTVKLLQLASCIGSTFNLKLVSKVSQQNFRESATRVWEAMEEGLILPLENRYKWFYPDSDRQLLEGESPSYRFLHDKIRQAFYTSMTEIERERHHIAIAEVLIDQFSDQEWEEAIFSIVNHLNSGLDQLDDRQRIDLIKWNRLAGSKARQTAAFESALMFYQQSYQLLPEQSWQHLYEETFRVMFGYGEALYLNRKFSEAETIFEEMLYQAKTKREQLSIYNLKIMLYNHIHEVEKAVDSGLTGTELFGLKVKERPGNAMIALEYLKTKLALQKKKKIDLLNLPVVLNQDEKLIMRTMINTNASAYHVNQNLATVLMLRALRLILKFGDMDVAALVYNNYALTLGAGFGDYKASYQFGQLALQHVKKSGDRALQARVYFVYGTFINHWKHHMRLSLNYLERSQQLCIETGNLHLAGSNSAFIGLTHVIKGDRLDEVKAGIDRQLIFANKNEYALSDDLLKEILDWIGILSDEKIQPTWNLPGFTDDLSTTIIHKTLRLQMAYLFEEDAVAKILIEELEVLVKGNRLILVIIPEFYFYHSLWLIRFMQSNKKTRKDNRRKLKDNLKRLKKWAVYAPDNYMHKYLLVKAEMKQLSGNDQGAVEDYHQAISLAESNRFLQDAAIASHRAAEFYLSRKIDRTAKSYATEAYNGYLYWGASHLAERFRHQYSHLLLQVKQDQTESPHVGLTEKLDMEALFEAARLLSSEVVFDQLITKLMDVFIKYAGAEHASFLLQYEKDLRLVGFHHMELGVEVYQRARPIESHLCLSSAVVHYVATSREAVVLDHATNIGAFTEDAYIKREQVKSVLCLPLMHQDKLVAILYMENNKSTHLFTHNRLNKLSFIASQAAVAIENAYLYRELEEKVKNRTQLLNESNNQLTIVNQQLSQQKEKIQHLLSNVSHDLQSPIAVVKGYISTLRDGLVQDPIKQNEYLHIMHDKIHGLNKLIKDLFDLSKLESGNLRFSMDIIPVRQLYDHLAKHLKSDVEQAHLHFKGWYDEKLIDASPLIEVDPRRIEQVMMNLVSNAIKHTASGSIEIGIVKEETETVTFFVRDTGKGISQSDIPYLFDRYFTKNDKEGNGLGLAICKEIVEYHQGELWVESKELIGTTFYFSLPVVFSPLSVTDG</sequence>
<dbReference type="SUPFAM" id="SSF55781">
    <property type="entry name" value="GAF domain-like"/>
    <property type="match status" value="1"/>
</dbReference>
<dbReference type="PANTHER" id="PTHR43642:SF1">
    <property type="entry name" value="HYBRID SIGNAL TRANSDUCTION HISTIDINE KINASE G"/>
    <property type="match status" value="1"/>
</dbReference>
<dbReference type="InterPro" id="IPR041664">
    <property type="entry name" value="AAA_16"/>
</dbReference>
<evidence type="ECO:0000256" key="3">
    <source>
        <dbReference type="ARBA" id="ARBA00022553"/>
    </source>
</evidence>
<dbReference type="Pfam" id="PF00069">
    <property type="entry name" value="Pkinase"/>
    <property type="match status" value="1"/>
</dbReference>
<dbReference type="InterPro" id="IPR003661">
    <property type="entry name" value="HisK_dim/P_dom"/>
</dbReference>
<evidence type="ECO:0000256" key="9">
    <source>
        <dbReference type="SAM" id="Coils"/>
    </source>
</evidence>
<dbReference type="RefSeq" id="WP_244740232.1">
    <property type="nucleotide sequence ID" value="NZ_CP095071.1"/>
</dbReference>